<reference evidence="1 2" key="1">
    <citation type="journal article" date="2016" name="Nat. Commun.">
        <title>Thousands of microbial genomes shed light on interconnected biogeochemical processes in an aquifer system.</title>
        <authorList>
            <person name="Anantharaman K."/>
            <person name="Brown C.T."/>
            <person name="Hug L.A."/>
            <person name="Sharon I."/>
            <person name="Castelle C.J."/>
            <person name="Probst A.J."/>
            <person name="Thomas B.C."/>
            <person name="Singh A."/>
            <person name="Wilkins M.J."/>
            <person name="Karaoz U."/>
            <person name="Brodie E.L."/>
            <person name="Williams K.H."/>
            <person name="Hubbard S.S."/>
            <person name="Banfield J.F."/>
        </authorList>
    </citation>
    <scope>NUCLEOTIDE SEQUENCE [LARGE SCALE GENOMIC DNA]</scope>
</reference>
<dbReference type="CDD" id="cd08663">
    <property type="entry name" value="DAP_dppA_1"/>
    <property type="match status" value="1"/>
</dbReference>
<evidence type="ECO:0000313" key="2">
    <source>
        <dbReference type="Proteomes" id="UP000179266"/>
    </source>
</evidence>
<dbReference type="InterPro" id="IPR036177">
    <property type="entry name" value="Peptidase_M55_sf"/>
</dbReference>
<evidence type="ECO:0008006" key="3">
    <source>
        <dbReference type="Google" id="ProtNLM"/>
    </source>
</evidence>
<organism evidence="1 2">
    <name type="scientific">Candidatus Schekmanbacteria bacterium RBG_13_48_7</name>
    <dbReference type="NCBI Taxonomy" id="1817878"/>
    <lineage>
        <taxon>Bacteria</taxon>
        <taxon>Candidatus Schekmaniibacteriota</taxon>
    </lineage>
</organism>
<proteinExistence type="predicted"/>
<evidence type="ECO:0000313" key="1">
    <source>
        <dbReference type="EMBL" id="OGL44366.1"/>
    </source>
</evidence>
<accession>A0A1F7RS32</accession>
<dbReference type="SUPFAM" id="SSF63992">
    <property type="entry name" value="Dipeptide transport protein"/>
    <property type="match status" value="1"/>
</dbReference>
<dbReference type="AlphaFoldDB" id="A0A1F7RS32"/>
<dbReference type="Gene3D" id="3.40.50.10780">
    <property type="entry name" value="Dipeptide transport protein"/>
    <property type="match status" value="1"/>
</dbReference>
<gene>
    <name evidence="1" type="ORF">A2161_02770</name>
</gene>
<protein>
    <recommendedName>
        <fullName evidence="3">Peptidase M55</fullName>
    </recommendedName>
</protein>
<feature type="non-terminal residue" evidence="1">
    <location>
        <position position="220"/>
    </location>
</feature>
<dbReference type="EMBL" id="MGDD01000227">
    <property type="protein sequence ID" value="OGL44366.1"/>
    <property type="molecule type" value="Genomic_DNA"/>
</dbReference>
<dbReference type="Gene3D" id="3.30.1360.130">
    <property type="entry name" value="Dipeptide transport protein"/>
    <property type="match status" value="1"/>
</dbReference>
<dbReference type="Proteomes" id="UP000179266">
    <property type="component" value="Unassembled WGS sequence"/>
</dbReference>
<sequence>MKIFISVDMEGIAGLTSWSEMEKDVKRANKHITADVNAVINGIKKSEVPVEEILVCDSHAQGENIIPEDLESSAMLIRGGPRIFYMVEGLDETFDLVFLIGYHSKIGVIGGVMDHSYSSVAVYEVKLNGDSIGEFEINAGYAGHFGIPVGLISGDDILEKQVKEKLPATRFVVTKYGISRYASKNIHPDLARMSLEDEACKAVLNAKSFKPLKYKKPLHV</sequence>
<dbReference type="InterPro" id="IPR027476">
    <property type="entry name" value="DppA_N"/>
</dbReference>
<dbReference type="InterPro" id="IPR007035">
    <property type="entry name" value="Peptidase_M55"/>
</dbReference>
<comment type="caution">
    <text evidence="1">The sequence shown here is derived from an EMBL/GenBank/DDBJ whole genome shotgun (WGS) entry which is preliminary data.</text>
</comment>
<name>A0A1F7RS32_9BACT</name>
<dbReference type="Pfam" id="PF04951">
    <property type="entry name" value="Peptidase_M55"/>
    <property type="match status" value="1"/>
</dbReference>